<evidence type="ECO:0000256" key="5">
    <source>
        <dbReference type="ARBA" id="ARBA00022692"/>
    </source>
</evidence>
<evidence type="ECO:0000256" key="10">
    <source>
        <dbReference type="SAM" id="Phobius"/>
    </source>
</evidence>
<dbReference type="GO" id="GO:0006493">
    <property type="term" value="P:protein O-linked glycosylation"/>
    <property type="evidence" value="ECO:0007669"/>
    <property type="project" value="TreeGrafter"/>
</dbReference>
<keyword evidence="9" id="KW-0325">Glycoprotein</keyword>
<keyword evidence="12" id="KW-1185">Reference proteome</keyword>
<keyword evidence="7 10" id="KW-1133">Transmembrane helix</keyword>
<proteinExistence type="inferred from homology"/>
<feature type="transmembrane region" description="Helical" evidence="10">
    <location>
        <begin position="16"/>
        <end position="37"/>
    </location>
</feature>
<evidence type="ECO:0000313" key="11">
    <source>
        <dbReference type="EMBL" id="CZR57047.1"/>
    </source>
</evidence>
<dbReference type="InterPro" id="IPR029044">
    <property type="entry name" value="Nucleotide-diphossugar_trans"/>
</dbReference>
<evidence type="ECO:0000256" key="3">
    <source>
        <dbReference type="ARBA" id="ARBA00022676"/>
    </source>
</evidence>
<dbReference type="Pfam" id="PF11051">
    <property type="entry name" value="Mannosyl_trans3"/>
    <property type="match status" value="1"/>
</dbReference>
<keyword evidence="5 10" id="KW-0812">Transmembrane</keyword>
<evidence type="ECO:0000256" key="7">
    <source>
        <dbReference type="ARBA" id="ARBA00022989"/>
    </source>
</evidence>
<dbReference type="Proteomes" id="UP000184330">
    <property type="component" value="Unassembled WGS sequence"/>
</dbReference>
<dbReference type="InterPro" id="IPR022751">
    <property type="entry name" value="Alpha_mannosyltransferase"/>
</dbReference>
<dbReference type="PANTHER" id="PTHR31392:SF1">
    <property type="entry name" value="ALPHA-1,3-MANNOSYLTRANSFERASE MNN1-RELATED"/>
    <property type="match status" value="1"/>
</dbReference>
<organism evidence="11 12">
    <name type="scientific">Phialocephala subalpina</name>
    <dbReference type="NCBI Taxonomy" id="576137"/>
    <lineage>
        <taxon>Eukaryota</taxon>
        <taxon>Fungi</taxon>
        <taxon>Dikarya</taxon>
        <taxon>Ascomycota</taxon>
        <taxon>Pezizomycotina</taxon>
        <taxon>Leotiomycetes</taxon>
        <taxon>Helotiales</taxon>
        <taxon>Mollisiaceae</taxon>
        <taxon>Phialocephala</taxon>
        <taxon>Phialocephala fortinii species complex</taxon>
    </lineage>
</organism>
<evidence type="ECO:0000256" key="1">
    <source>
        <dbReference type="ARBA" id="ARBA00004606"/>
    </source>
</evidence>
<name>A0A1L7WW88_9HELO</name>
<reference evidence="11 12" key="1">
    <citation type="submission" date="2016-03" db="EMBL/GenBank/DDBJ databases">
        <authorList>
            <person name="Ploux O."/>
        </authorList>
    </citation>
    <scope>NUCLEOTIDE SEQUENCE [LARGE SCALE GENOMIC DNA]</scope>
    <source>
        <strain evidence="11 12">UAMH 11012</strain>
    </source>
</reference>
<keyword evidence="6" id="KW-0735">Signal-anchor</keyword>
<protein>
    <submittedName>
        <fullName evidence="11">Related to MNT3-alpha-1,3-mannosyltransferases responsible for adding the terminal mannose resi</fullName>
    </submittedName>
</protein>
<comment type="subcellular location">
    <subcellularLocation>
        <location evidence="1">Membrane</location>
        <topology evidence="1">Single-pass type II membrane protein</topology>
    </subcellularLocation>
</comment>
<evidence type="ECO:0000313" key="12">
    <source>
        <dbReference type="Proteomes" id="UP000184330"/>
    </source>
</evidence>
<evidence type="ECO:0000256" key="8">
    <source>
        <dbReference type="ARBA" id="ARBA00023136"/>
    </source>
</evidence>
<evidence type="ECO:0000256" key="4">
    <source>
        <dbReference type="ARBA" id="ARBA00022679"/>
    </source>
</evidence>
<accession>A0A1L7WW88</accession>
<keyword evidence="8 10" id="KW-0472">Membrane</keyword>
<dbReference type="AlphaFoldDB" id="A0A1L7WW88"/>
<evidence type="ECO:0000256" key="9">
    <source>
        <dbReference type="ARBA" id="ARBA00023180"/>
    </source>
</evidence>
<dbReference type="GO" id="GO:0005794">
    <property type="term" value="C:Golgi apparatus"/>
    <property type="evidence" value="ECO:0007669"/>
    <property type="project" value="TreeGrafter"/>
</dbReference>
<dbReference type="SUPFAM" id="SSF53448">
    <property type="entry name" value="Nucleotide-diphospho-sugar transferases"/>
    <property type="match status" value="1"/>
</dbReference>
<dbReference type="GO" id="GO:0000033">
    <property type="term" value="F:alpha-1,3-mannosyltransferase activity"/>
    <property type="evidence" value="ECO:0007669"/>
    <property type="project" value="TreeGrafter"/>
</dbReference>
<sequence>MLTSTRYRVATPPRKVVSFILASSFFGIIFFLCLSLIPSPRQPKHSFQNQTIIADSNREADASHLPTSIETIAKNFTLHPLNGPNFKYVFGELGQRVQALTPWILEAQSQPTSNTADNPLLALAENLTVTQFPFLRNPKQPDDQTPVTTLRSTYVIGSQGIVIPVRPNNFRFSVHLILNLNSVLKSRLPIQIVYAGDDGLPSHRRRRLLEIDRDIEFLDILTIFDNNIMGLEGEWAIKPFAALASTFESVILIDADAVFLQKPEVLFEHTGFKETGAKFFHDRLLFQHSYQGRHKWWKEQLGKQVPSEMLMKSLVWNEDYAEEADSGVVVLDKSRLPTFMGLLHVCWQNTKAVRESVTYKITYGDKESWWFGLELCGAPYAFEWQYGGAIGKFRYKDNRGEICGFAVAHSDDQDRIVWYNGSLLKNKAVDEIEFDWPEQYMLDGSWIKGNSKEDVSCMTGGTIRDSFCDMIHPETIKSPSDADFLLEMRLTPEQQHAIRKSIELAERADEEHSLI</sequence>
<gene>
    <name evidence="11" type="ORF">PAC_06936</name>
</gene>
<evidence type="ECO:0000256" key="6">
    <source>
        <dbReference type="ARBA" id="ARBA00022968"/>
    </source>
</evidence>
<dbReference type="PANTHER" id="PTHR31392">
    <property type="entry name" value="ALPHA-1,3-MANNOSYLTRANSFERASE MNN1-RELATED"/>
    <property type="match status" value="1"/>
</dbReference>
<evidence type="ECO:0000256" key="2">
    <source>
        <dbReference type="ARBA" id="ARBA00009105"/>
    </source>
</evidence>
<keyword evidence="3 11" id="KW-0328">Glycosyltransferase</keyword>
<dbReference type="OrthoDB" id="430354at2759"/>
<keyword evidence="4 11" id="KW-0808">Transferase</keyword>
<comment type="similarity">
    <text evidence="2">Belongs to the MNN1/MNT family.</text>
</comment>
<dbReference type="EMBL" id="FJOG01000009">
    <property type="protein sequence ID" value="CZR57047.1"/>
    <property type="molecule type" value="Genomic_DNA"/>
</dbReference>
<dbReference type="STRING" id="576137.A0A1L7WW88"/>
<dbReference type="GO" id="GO:0016020">
    <property type="term" value="C:membrane"/>
    <property type="evidence" value="ECO:0007669"/>
    <property type="project" value="UniProtKB-SubCell"/>
</dbReference>